<dbReference type="InterPro" id="IPR036640">
    <property type="entry name" value="ABC1_TM_sf"/>
</dbReference>
<dbReference type="Gene3D" id="1.20.1560.10">
    <property type="entry name" value="ABC transporter type 1, transmembrane domain"/>
    <property type="match status" value="2"/>
</dbReference>
<dbReference type="InterPro" id="IPR027417">
    <property type="entry name" value="P-loop_NTPase"/>
</dbReference>
<dbReference type="EMBL" id="WWBZ02000051">
    <property type="protein sequence ID" value="KAF4304171.1"/>
    <property type="molecule type" value="Genomic_DNA"/>
</dbReference>
<keyword evidence="4 11" id="KW-0812">Transmembrane</keyword>
<dbReference type="Pfam" id="PF00005">
    <property type="entry name" value="ABC_tran"/>
    <property type="match status" value="2"/>
</dbReference>
<keyword evidence="9 11" id="KW-0472">Membrane</keyword>
<feature type="transmembrane region" description="Helical" evidence="11">
    <location>
        <begin position="566"/>
        <end position="588"/>
    </location>
</feature>
<keyword evidence="8 11" id="KW-1133">Transmembrane helix</keyword>
<comment type="similarity">
    <text evidence="2">Belongs to the ABC transporter superfamily. ABCC family. Conjugate transporter (TC 3.A.1.208) subfamily.</text>
</comment>
<dbReference type="CDD" id="cd18604">
    <property type="entry name" value="ABC_6TM_VMR1_D2_like"/>
    <property type="match status" value="1"/>
</dbReference>
<feature type="transmembrane region" description="Helical" evidence="11">
    <location>
        <begin position="931"/>
        <end position="951"/>
    </location>
</feature>
<dbReference type="CDD" id="cd18596">
    <property type="entry name" value="ABC_6TM_VMR1_D1_like"/>
    <property type="match status" value="1"/>
</dbReference>
<feature type="compositionally biased region" description="Basic and acidic residues" evidence="10">
    <location>
        <begin position="873"/>
        <end position="885"/>
    </location>
</feature>
<evidence type="ECO:0000256" key="1">
    <source>
        <dbReference type="ARBA" id="ARBA00004141"/>
    </source>
</evidence>
<evidence type="ECO:0000256" key="2">
    <source>
        <dbReference type="ARBA" id="ARBA00009726"/>
    </source>
</evidence>
<sequence>MLLIPLATALSALFFILLITAFLLRASRLPYTPLSELQAEAAEAGVAGARALKLSCCFCTLLAFVASVFPALWSGHLVSWAIVACWILILAQCALLVLAANGARRYACGLAISASALLTLLVDGAAVYQQFSSATRATSPSRLSAMLPVAQASLALVTAIAAASFPRREQNYRDGRPIAPEGSVSALQRCTYTWADPLLSLGRKNVRIKVSDLPALRWSATAASLQTQLSSLLRAARQPLWRTLYSSHSRLFHWQWALTIIQSVFSYAPQICIYNLLRLLEEQDPNKTKRPLVWVWGTALGASSIFMQLLGPRLMYLSFAKLEVNVRAQLSAVIFDKALKLDDVKATPQTKSDVSPPSHEPQDDDSELSEDDGDAVPLMKIEKKNPVEQQREDPPIPAKDSREPENKQQVLNLIAVDAQRIAEIASRHNVFTGTFVTFIVAVVFLVRLIGWISFCLGLLGPLLFIPLNMKASQAYGGAQGGVMKARDEKLKVLTEALKGIKQVKFTAAEAKWQTRLMHLRKEELKKQRTAFIWTICLRLLWHSSPIVLAVVALSVYSLLNGSISPAVAFTALGVFANLEWCVSILPMATMQLLDAMVSASRIEKFLQTAEKKQITVAGDHVGFKNATVAWPASNSSANDDNRFLLRGINADFPNNSLSVIHGPSGSGKSLLLATIIGEAQVLEGTVSVPKAQHTHRQAPTGLTAGSWIVPSSMAFVSQIPWIENASIKDNILFGLPLESSRYQDVLEASALTPDLEMLIDGDLTEVGAQGINLSGGQRWRLTFARALYSRAEILVLDDIFSAVDSHVGAHLAESLTGKLCQGRTRIIATHHASRCLPSAAYAVGLGRGGYIDGIATRAGHGFAAAGSSLVVDEKEQNGSVERDPTPPHNSPGNQEAQKPRAFVEEEQREEGAVKWHTYREYLSSAGGVSTFFLALSMVIVSQLALLGRVWWIKLWTESGEQESTDEQTPSHGLVFYLSIYIAISILAALMEAVKCSFVYAAALRASASLFHSLLHAILRAKLRWLDTVPTGRILNRFTADFALIDTRIPGDTHTFLSAVFGLGVVFAAGIMLSPYMAISSIILTLLTLACTARYLHGAREIRRLESTAKSPIMELCSSTLAGLGTIRAFDVAETYTSRMASLIDNCSSSGEVFQLVTQWLAVRMGLLGSVYALSVAITIASVPRVDASLAGFALAFALDYTKNMEEAVRRFANLQLDMNSTERVVEYAEMQHENETGADAPEGWPSLGQISFRRLEAGYAKDLPPVLNGISVDFREMERIGIVGRTGAGKSSLALALFRFIELSGGSITVDGIDISGLKLTQLRSRMAIIPQDPVLFSGTIRTNLDPFQQYTDEKLRASLEKVHLRGKAGDVQEPRQANVNVFDDLDSPISEGGLNLSQGQRQLLCLARAILTRSRIMVMDEATSAVDRATDELIQRSIREAFTNSTLIVIAHRLSTIADFDRALVMADGQAAEFGSPKDLFARKGAFWRLVNDSGEKDDLIRILAT</sequence>
<feature type="transmembrane region" description="Helical" evidence="11">
    <location>
        <begin position="106"/>
        <end position="128"/>
    </location>
</feature>
<evidence type="ECO:0000256" key="6">
    <source>
        <dbReference type="ARBA" id="ARBA00022741"/>
    </source>
</evidence>
<reference evidence="14" key="1">
    <citation type="submission" date="2020-04" db="EMBL/GenBank/DDBJ databases">
        <title>Genome Assembly and Annotation of Botryosphaeria dothidea sdau 11-99, a Latent Pathogen of Apple Fruit Ring Rot in China.</title>
        <authorList>
            <person name="Yu C."/>
            <person name="Diao Y."/>
            <person name="Lu Q."/>
            <person name="Zhao J."/>
            <person name="Cui S."/>
            <person name="Peng C."/>
            <person name="He B."/>
            <person name="Liu H."/>
        </authorList>
    </citation>
    <scope>NUCLEOTIDE SEQUENCE [LARGE SCALE GENOMIC DNA]</scope>
    <source>
        <strain evidence="14">Sdau11-99</strain>
    </source>
</reference>
<dbReference type="SUPFAM" id="SSF52540">
    <property type="entry name" value="P-loop containing nucleoside triphosphate hydrolases"/>
    <property type="match status" value="2"/>
</dbReference>
<dbReference type="FunFam" id="3.40.50.300:FF:000610">
    <property type="entry name" value="Multidrug resistance-associated ABC transporter"/>
    <property type="match status" value="1"/>
</dbReference>
<dbReference type="PROSITE" id="PS50929">
    <property type="entry name" value="ABC_TM1F"/>
    <property type="match status" value="2"/>
</dbReference>
<feature type="region of interest" description="Disordered" evidence="10">
    <location>
        <begin position="346"/>
        <end position="406"/>
    </location>
</feature>
<dbReference type="InterPro" id="IPR003439">
    <property type="entry name" value="ABC_transporter-like_ATP-bd"/>
</dbReference>
<dbReference type="GO" id="GO:0005524">
    <property type="term" value="F:ATP binding"/>
    <property type="evidence" value="ECO:0007669"/>
    <property type="project" value="UniProtKB-KW"/>
</dbReference>
<keyword evidence="7" id="KW-0067">ATP-binding</keyword>
<dbReference type="InterPro" id="IPR003593">
    <property type="entry name" value="AAA+_ATPase"/>
</dbReference>
<dbReference type="InterPro" id="IPR011527">
    <property type="entry name" value="ABC1_TM_dom"/>
</dbReference>
<keyword evidence="3" id="KW-0813">Transport</keyword>
<dbReference type="CDD" id="cd03244">
    <property type="entry name" value="ABCC_MRP_domain2"/>
    <property type="match status" value="1"/>
</dbReference>
<feature type="domain" description="ABC transmembrane type-1" evidence="13">
    <location>
        <begin position="409"/>
        <end position="594"/>
    </location>
</feature>
<feature type="transmembrane region" description="Helical" evidence="11">
    <location>
        <begin position="996"/>
        <end position="1018"/>
    </location>
</feature>
<dbReference type="InterPro" id="IPR017871">
    <property type="entry name" value="ABC_transporter-like_CS"/>
</dbReference>
<evidence type="ECO:0000256" key="10">
    <source>
        <dbReference type="SAM" id="MobiDB-lite"/>
    </source>
</evidence>
<evidence type="ECO:0000256" key="9">
    <source>
        <dbReference type="ARBA" id="ARBA00023136"/>
    </source>
</evidence>
<dbReference type="Gene3D" id="3.40.50.300">
    <property type="entry name" value="P-loop containing nucleotide triphosphate hydrolases"/>
    <property type="match status" value="2"/>
</dbReference>
<dbReference type="GO" id="GO:0016887">
    <property type="term" value="F:ATP hydrolysis activity"/>
    <property type="evidence" value="ECO:0007669"/>
    <property type="project" value="InterPro"/>
</dbReference>
<dbReference type="GO" id="GO:0016020">
    <property type="term" value="C:membrane"/>
    <property type="evidence" value="ECO:0007669"/>
    <property type="project" value="UniProtKB-SubCell"/>
</dbReference>
<feature type="domain" description="ABC transporter" evidence="12">
    <location>
        <begin position="621"/>
        <end position="872"/>
    </location>
</feature>
<dbReference type="Proteomes" id="UP000572817">
    <property type="component" value="Unassembled WGS sequence"/>
</dbReference>
<dbReference type="PANTHER" id="PTHR24223">
    <property type="entry name" value="ATP-BINDING CASSETTE SUB-FAMILY C"/>
    <property type="match status" value="1"/>
</dbReference>
<evidence type="ECO:0000259" key="13">
    <source>
        <dbReference type="PROSITE" id="PS50929"/>
    </source>
</evidence>
<comment type="caution">
    <text evidence="14">The sequence shown here is derived from an EMBL/GenBank/DDBJ whole genome shotgun (WGS) entry which is preliminary data.</text>
</comment>
<evidence type="ECO:0000256" key="3">
    <source>
        <dbReference type="ARBA" id="ARBA00022448"/>
    </source>
</evidence>
<comment type="subcellular location">
    <subcellularLocation>
        <location evidence="1">Membrane</location>
        <topology evidence="1">Multi-pass membrane protein</topology>
    </subcellularLocation>
</comment>
<dbReference type="CDD" id="cd03250">
    <property type="entry name" value="ABCC_MRP_domain1"/>
    <property type="match status" value="1"/>
</dbReference>
<feature type="transmembrane region" description="Helical" evidence="11">
    <location>
        <begin position="54"/>
        <end position="73"/>
    </location>
</feature>
<dbReference type="InterPro" id="IPR050173">
    <property type="entry name" value="ABC_transporter_C-like"/>
</dbReference>
<dbReference type="SMART" id="SM00382">
    <property type="entry name" value="AAA"/>
    <property type="match status" value="2"/>
</dbReference>
<feature type="transmembrane region" description="Helical" evidence="11">
    <location>
        <begin position="79"/>
        <end position="99"/>
    </location>
</feature>
<feature type="transmembrane region" description="Helical" evidence="11">
    <location>
        <begin position="972"/>
        <end position="990"/>
    </location>
</feature>
<evidence type="ECO:0000256" key="11">
    <source>
        <dbReference type="SAM" id="Phobius"/>
    </source>
</evidence>
<feature type="region of interest" description="Disordered" evidence="10">
    <location>
        <begin position="873"/>
        <end position="901"/>
    </location>
</feature>
<feature type="transmembrane region" description="Helical" evidence="11">
    <location>
        <begin position="292"/>
        <end position="311"/>
    </location>
</feature>
<keyword evidence="15" id="KW-1185">Reference proteome</keyword>
<dbReference type="FunFam" id="1.20.1560.10:FF:000013">
    <property type="entry name" value="ABC transporter C family member 2"/>
    <property type="match status" value="1"/>
</dbReference>
<feature type="compositionally biased region" description="Acidic residues" evidence="10">
    <location>
        <begin position="362"/>
        <end position="374"/>
    </location>
</feature>
<evidence type="ECO:0000313" key="15">
    <source>
        <dbReference type="Proteomes" id="UP000572817"/>
    </source>
</evidence>
<dbReference type="PROSITE" id="PS00211">
    <property type="entry name" value="ABC_TRANSPORTER_1"/>
    <property type="match status" value="1"/>
</dbReference>
<dbReference type="Pfam" id="PF00664">
    <property type="entry name" value="ABC_membrane"/>
    <property type="match status" value="2"/>
</dbReference>
<name>A0A8H4IN75_9PEZI</name>
<proteinExistence type="inferred from homology"/>
<feature type="domain" description="ABC transporter" evidence="12">
    <location>
        <begin position="1252"/>
        <end position="1494"/>
    </location>
</feature>
<feature type="compositionally biased region" description="Basic and acidic residues" evidence="10">
    <location>
        <begin position="380"/>
        <end position="406"/>
    </location>
</feature>
<dbReference type="SUPFAM" id="SSF90123">
    <property type="entry name" value="ABC transporter transmembrane region"/>
    <property type="match status" value="2"/>
</dbReference>
<feature type="domain" description="ABC transmembrane type-1" evidence="13">
    <location>
        <begin position="932"/>
        <end position="1216"/>
    </location>
</feature>
<evidence type="ECO:0000256" key="8">
    <source>
        <dbReference type="ARBA" id="ARBA00022989"/>
    </source>
</evidence>
<evidence type="ECO:0000256" key="5">
    <source>
        <dbReference type="ARBA" id="ARBA00022737"/>
    </source>
</evidence>
<organism evidence="14 15">
    <name type="scientific">Botryosphaeria dothidea</name>
    <dbReference type="NCBI Taxonomy" id="55169"/>
    <lineage>
        <taxon>Eukaryota</taxon>
        <taxon>Fungi</taxon>
        <taxon>Dikarya</taxon>
        <taxon>Ascomycota</taxon>
        <taxon>Pezizomycotina</taxon>
        <taxon>Dothideomycetes</taxon>
        <taxon>Dothideomycetes incertae sedis</taxon>
        <taxon>Botryosphaeriales</taxon>
        <taxon>Botryosphaeriaceae</taxon>
        <taxon>Botryosphaeria</taxon>
    </lineage>
</organism>
<feature type="transmembrane region" description="Helical" evidence="11">
    <location>
        <begin position="6"/>
        <end position="24"/>
    </location>
</feature>
<keyword evidence="6" id="KW-0547">Nucleotide-binding</keyword>
<feature type="transmembrane region" description="Helical" evidence="11">
    <location>
        <begin position="430"/>
        <end position="459"/>
    </location>
</feature>
<dbReference type="GO" id="GO:0140359">
    <property type="term" value="F:ABC-type transporter activity"/>
    <property type="evidence" value="ECO:0007669"/>
    <property type="project" value="InterPro"/>
</dbReference>
<evidence type="ECO:0000313" key="14">
    <source>
        <dbReference type="EMBL" id="KAF4304171.1"/>
    </source>
</evidence>
<evidence type="ECO:0000256" key="7">
    <source>
        <dbReference type="ARBA" id="ARBA00022840"/>
    </source>
</evidence>
<dbReference type="PROSITE" id="PS50893">
    <property type="entry name" value="ABC_TRANSPORTER_2"/>
    <property type="match status" value="2"/>
</dbReference>
<feature type="transmembrane region" description="Helical" evidence="11">
    <location>
        <begin position="148"/>
        <end position="166"/>
    </location>
</feature>
<evidence type="ECO:0000259" key="12">
    <source>
        <dbReference type="PROSITE" id="PS50893"/>
    </source>
</evidence>
<evidence type="ECO:0000256" key="4">
    <source>
        <dbReference type="ARBA" id="ARBA00022692"/>
    </source>
</evidence>
<feature type="transmembrane region" description="Helical" evidence="11">
    <location>
        <begin position="530"/>
        <end position="559"/>
    </location>
</feature>
<dbReference type="GO" id="GO:0005737">
    <property type="term" value="C:cytoplasm"/>
    <property type="evidence" value="ECO:0007669"/>
    <property type="project" value="UniProtKB-ARBA"/>
</dbReference>
<dbReference type="OrthoDB" id="6500128at2759"/>
<protein>
    <submittedName>
        <fullName evidence="14">Uncharacterized protein</fullName>
    </submittedName>
</protein>
<accession>A0A8H4IN75</accession>
<keyword evidence="5" id="KW-0677">Repeat</keyword>
<gene>
    <name evidence="14" type="ORF">GTA08_BOTSDO08544</name>
</gene>
<dbReference type="PANTHER" id="PTHR24223:SF456">
    <property type="entry name" value="MULTIDRUG RESISTANCE-ASSOCIATED PROTEIN LETHAL(2)03659"/>
    <property type="match status" value="1"/>
</dbReference>